<evidence type="ECO:0000313" key="1">
    <source>
        <dbReference type="EMBL" id="TNN73449.1"/>
    </source>
</evidence>
<accession>A0A4Z2I5W0</accession>
<protein>
    <submittedName>
        <fullName evidence="1">Uncharacterized protein</fullName>
    </submittedName>
</protein>
<dbReference type="AlphaFoldDB" id="A0A4Z2I5W0"/>
<keyword evidence="2" id="KW-1185">Reference proteome</keyword>
<name>A0A4Z2I5W0_9TELE</name>
<dbReference type="Proteomes" id="UP000314294">
    <property type="component" value="Unassembled WGS sequence"/>
</dbReference>
<reference evidence="1 2" key="1">
    <citation type="submission" date="2019-03" db="EMBL/GenBank/DDBJ databases">
        <title>First draft genome of Liparis tanakae, snailfish: a comprehensive survey of snailfish specific genes.</title>
        <authorList>
            <person name="Kim W."/>
            <person name="Song I."/>
            <person name="Jeong J.-H."/>
            <person name="Kim D."/>
            <person name="Kim S."/>
            <person name="Ryu S."/>
            <person name="Song J.Y."/>
            <person name="Lee S.K."/>
        </authorList>
    </citation>
    <scope>NUCLEOTIDE SEQUENCE [LARGE SCALE GENOMIC DNA]</scope>
    <source>
        <tissue evidence="1">Muscle</tissue>
    </source>
</reference>
<organism evidence="1 2">
    <name type="scientific">Liparis tanakae</name>
    <name type="common">Tanaka's snailfish</name>
    <dbReference type="NCBI Taxonomy" id="230148"/>
    <lineage>
        <taxon>Eukaryota</taxon>
        <taxon>Metazoa</taxon>
        <taxon>Chordata</taxon>
        <taxon>Craniata</taxon>
        <taxon>Vertebrata</taxon>
        <taxon>Euteleostomi</taxon>
        <taxon>Actinopterygii</taxon>
        <taxon>Neopterygii</taxon>
        <taxon>Teleostei</taxon>
        <taxon>Neoteleostei</taxon>
        <taxon>Acanthomorphata</taxon>
        <taxon>Eupercaria</taxon>
        <taxon>Perciformes</taxon>
        <taxon>Cottioidei</taxon>
        <taxon>Cottales</taxon>
        <taxon>Liparidae</taxon>
        <taxon>Liparis</taxon>
    </lineage>
</organism>
<proteinExistence type="predicted"/>
<evidence type="ECO:0000313" key="2">
    <source>
        <dbReference type="Proteomes" id="UP000314294"/>
    </source>
</evidence>
<comment type="caution">
    <text evidence="1">The sequence shown here is derived from an EMBL/GenBank/DDBJ whole genome shotgun (WGS) entry which is preliminary data.</text>
</comment>
<dbReference type="EMBL" id="SRLO01000125">
    <property type="protein sequence ID" value="TNN73449.1"/>
    <property type="molecule type" value="Genomic_DNA"/>
</dbReference>
<gene>
    <name evidence="1" type="ORF">EYF80_016403</name>
</gene>
<sequence>MVDRDYLRRSVAFSLAIRDTSPEVRRTILSTTLPLLGSSIWLLNIRQTLPSDSCGVGRIIKTNADPSCFLCFLLLHLRSFHLRSPSPPVCTLLLRLNTSAHLLCHSQHNFNLRASHCCSGKKNRSAWWAESWRAGGQPASQSATSQPAIAGLSPHPRCSSRPAAECRRACVAFLDETMNGFEEELEPLVMFSANDSMSWLVVRLAKRSSYRTAMYFPFSQLGGFKAVLKVLEVRSQITSMAPMEW</sequence>